<organism evidence="2 3">
    <name type="scientific">Bizionia algoritergicola</name>
    <dbReference type="NCBI Taxonomy" id="291187"/>
    <lineage>
        <taxon>Bacteria</taxon>
        <taxon>Pseudomonadati</taxon>
        <taxon>Bacteroidota</taxon>
        <taxon>Flavobacteriia</taxon>
        <taxon>Flavobacteriales</taxon>
        <taxon>Flavobacteriaceae</taxon>
        <taxon>Bizionia</taxon>
    </lineage>
</organism>
<dbReference type="SUPFAM" id="SSF46894">
    <property type="entry name" value="C-terminal effector domain of the bipartite response regulators"/>
    <property type="match status" value="1"/>
</dbReference>
<evidence type="ECO:0008006" key="4">
    <source>
        <dbReference type="Google" id="ProtNLM"/>
    </source>
</evidence>
<dbReference type="RefSeq" id="WP_148367279.1">
    <property type="nucleotide sequence ID" value="NZ_VSKL01000001.1"/>
</dbReference>
<dbReference type="InterPro" id="IPR011990">
    <property type="entry name" value="TPR-like_helical_dom_sf"/>
</dbReference>
<reference evidence="2 3" key="1">
    <citation type="submission" date="2019-08" db="EMBL/GenBank/DDBJ databases">
        <title>Genomes of Antarctic Bizionia species.</title>
        <authorList>
            <person name="Bowman J.P."/>
        </authorList>
    </citation>
    <scope>NUCLEOTIDE SEQUENCE [LARGE SCALE GENOMIC DNA]</scope>
    <source>
        <strain evidence="2 3">APA-1</strain>
    </source>
</reference>
<dbReference type="InterPro" id="IPR016032">
    <property type="entry name" value="Sig_transdc_resp-reg_C-effctor"/>
</dbReference>
<comment type="caution">
    <text evidence="2">The sequence shown here is derived from an EMBL/GenBank/DDBJ whole genome shotgun (WGS) entry which is preliminary data.</text>
</comment>
<dbReference type="GO" id="GO:0006355">
    <property type="term" value="P:regulation of DNA-templated transcription"/>
    <property type="evidence" value="ECO:0007669"/>
    <property type="project" value="InterPro"/>
</dbReference>
<dbReference type="GO" id="GO:0003677">
    <property type="term" value="F:DNA binding"/>
    <property type="evidence" value="ECO:0007669"/>
    <property type="project" value="InterPro"/>
</dbReference>
<dbReference type="EMBL" id="VSKL01000001">
    <property type="protein sequence ID" value="TYB75429.1"/>
    <property type="molecule type" value="Genomic_DNA"/>
</dbReference>
<keyword evidence="1" id="KW-0812">Transmembrane</keyword>
<dbReference type="Gene3D" id="1.25.40.10">
    <property type="entry name" value="Tetratricopeptide repeat domain"/>
    <property type="match status" value="1"/>
</dbReference>
<dbReference type="Gene3D" id="1.10.10.10">
    <property type="entry name" value="Winged helix-like DNA-binding domain superfamily/Winged helix DNA-binding domain"/>
    <property type="match status" value="1"/>
</dbReference>
<dbReference type="OrthoDB" id="9778366at2"/>
<dbReference type="SUPFAM" id="SSF48452">
    <property type="entry name" value="TPR-like"/>
    <property type="match status" value="2"/>
</dbReference>
<sequence length="619" mass="72436">MLKHYLQFFFYIIISSTLHAQEADSITDSIQRSHYLSVLDTIQSKESRADVLDNLIPLLNRDPIVYPNFVEESVYLMMDLEQYDRAAELAIKSFYTFNIRLNQTERALQLMDTLEHVISKIEDSQHKGNIYFKKGEYYLNREEYVNANKNYAIAIKTFGKKDSIYVADTYLSKGNTNFELGNYLEGLEDTQKASNYYLNLNDIDYFINAQNSIFILYGEMGLHDKALDEQNKLIEILHVHDKNESLSALLFNKAITQKELGDLKGQEKSLLEGIEYAKSIESERNGMVLVFYAVLAKFYADKDIKTANVYLDSTNLIKKNANISPWFINQSRLQTSYLYSKQNNHDEAIKINLEALEFAKADKAKTRMLTIYENLYKIYENKGGELDAYKYFKLYSNLNDSLKNVKQVNALSYYQTLFETETKDKKISLQKADIKILEQQKSIEKRRKTILFLVLIMILFFGLTIIYYLRKRSSNLKKQLALNKEELVSFTQRLLVNANELKILKGEVDKYKKDFNKIDESKNIETLMSSKILTENEWTEFKNRFNKVYPAFLVQIRKNYQDITNSEERLICLEKLNLKTKEIGDILGISKESVVKSRYRLKKKLNVDRDVPLVEYLEN</sequence>
<name>A0A5D0R326_9FLAO</name>
<keyword evidence="1" id="KW-0472">Membrane</keyword>
<evidence type="ECO:0000313" key="3">
    <source>
        <dbReference type="Proteomes" id="UP000324358"/>
    </source>
</evidence>
<keyword evidence="3" id="KW-1185">Reference proteome</keyword>
<keyword evidence="1" id="KW-1133">Transmembrane helix</keyword>
<dbReference type="Proteomes" id="UP000324358">
    <property type="component" value="Unassembled WGS sequence"/>
</dbReference>
<accession>A0A5D0R326</accession>
<dbReference type="InterPro" id="IPR036388">
    <property type="entry name" value="WH-like_DNA-bd_sf"/>
</dbReference>
<protein>
    <recommendedName>
        <fullName evidence="4">HTH luxR-type domain-containing protein</fullName>
    </recommendedName>
</protein>
<dbReference type="AlphaFoldDB" id="A0A5D0R326"/>
<feature type="transmembrane region" description="Helical" evidence="1">
    <location>
        <begin position="450"/>
        <end position="469"/>
    </location>
</feature>
<gene>
    <name evidence="2" type="ORF">ES675_04705</name>
</gene>
<proteinExistence type="predicted"/>
<evidence type="ECO:0000313" key="2">
    <source>
        <dbReference type="EMBL" id="TYB75429.1"/>
    </source>
</evidence>
<evidence type="ECO:0000256" key="1">
    <source>
        <dbReference type="SAM" id="Phobius"/>
    </source>
</evidence>